<dbReference type="GO" id="GO:0005047">
    <property type="term" value="F:signal recognition particle binding"/>
    <property type="evidence" value="ECO:0007669"/>
    <property type="project" value="TreeGrafter"/>
</dbReference>
<keyword evidence="7 11" id="KW-0472">Membrane</keyword>
<keyword evidence="8 11" id="KW-0675">Receptor</keyword>
<evidence type="ECO:0000256" key="1">
    <source>
        <dbReference type="ARBA" id="ARBA00004515"/>
    </source>
</evidence>
<evidence type="ECO:0000256" key="8">
    <source>
        <dbReference type="ARBA" id="ARBA00023170"/>
    </source>
</evidence>
<keyword evidence="3 11" id="KW-0963">Cytoplasm</keyword>
<dbReference type="GO" id="GO:0006614">
    <property type="term" value="P:SRP-dependent cotranslational protein targeting to membrane"/>
    <property type="evidence" value="ECO:0007669"/>
    <property type="project" value="InterPro"/>
</dbReference>
<dbReference type="CDD" id="cd17874">
    <property type="entry name" value="FtsY"/>
    <property type="match status" value="1"/>
</dbReference>
<keyword evidence="5 11" id="KW-0378">Hydrolase</keyword>
<dbReference type="InterPro" id="IPR004390">
    <property type="entry name" value="SR_rcpt_FtsY"/>
</dbReference>
<feature type="domain" description="SRP54-type proteins GTP-binding" evidence="13">
    <location>
        <begin position="112"/>
        <end position="313"/>
    </location>
</feature>
<proteinExistence type="inferred from homology"/>
<comment type="subcellular location">
    <subcellularLocation>
        <location evidence="1">Cell inner membrane</location>
        <topology evidence="1">Peripheral membrane protein</topology>
        <orientation evidence="1">Cytoplasmic side</orientation>
    </subcellularLocation>
    <subcellularLocation>
        <location evidence="11">Cell membrane</location>
        <topology evidence="11">Peripheral membrane protein</topology>
        <orientation evidence="11">Cytoplasmic side</orientation>
    </subcellularLocation>
    <subcellularLocation>
        <location evidence="11">Cytoplasm</location>
    </subcellularLocation>
</comment>
<dbReference type="GO" id="GO:0005525">
    <property type="term" value="F:GTP binding"/>
    <property type="evidence" value="ECO:0007669"/>
    <property type="project" value="UniProtKB-UniRule"/>
</dbReference>
<dbReference type="PANTHER" id="PTHR43134">
    <property type="entry name" value="SIGNAL RECOGNITION PARTICLE RECEPTOR SUBUNIT ALPHA"/>
    <property type="match status" value="1"/>
</dbReference>
<dbReference type="EC" id="3.6.5.4" evidence="11"/>
<dbReference type="AlphaFoldDB" id="A0A9J7ARS6"/>
<reference evidence="15" key="1">
    <citation type="submission" date="2022-08" db="EMBL/GenBank/DDBJ databases">
        <title>Nisaea acidiphila sp. nov., isolated from a marine algal debris and emended description of the genus Nisaea Urios et al. 2008.</title>
        <authorList>
            <person name="Kwon K."/>
        </authorList>
    </citation>
    <scope>NUCLEOTIDE SEQUENCE</scope>
    <source>
        <strain evidence="15">MEBiC11861</strain>
    </source>
</reference>
<accession>A0A9J7ARS6</accession>
<dbReference type="InterPro" id="IPR042101">
    <property type="entry name" value="SRP54_N_sf"/>
</dbReference>
<dbReference type="InterPro" id="IPR027417">
    <property type="entry name" value="P-loop_NTPase"/>
</dbReference>
<dbReference type="InterPro" id="IPR036225">
    <property type="entry name" value="SRP/SRP_N"/>
</dbReference>
<evidence type="ECO:0000313" key="16">
    <source>
        <dbReference type="Proteomes" id="UP001060336"/>
    </source>
</evidence>
<dbReference type="SUPFAM" id="SSF52540">
    <property type="entry name" value="P-loop containing nucleoside triphosphate hydrolases"/>
    <property type="match status" value="1"/>
</dbReference>
<evidence type="ECO:0000259" key="14">
    <source>
        <dbReference type="SMART" id="SM00963"/>
    </source>
</evidence>
<keyword evidence="16" id="KW-1185">Reference proteome</keyword>
<dbReference type="GO" id="GO:0005737">
    <property type="term" value="C:cytoplasm"/>
    <property type="evidence" value="ECO:0007669"/>
    <property type="project" value="UniProtKB-SubCell"/>
</dbReference>
<dbReference type="InterPro" id="IPR000897">
    <property type="entry name" value="SRP54_GTPase_dom"/>
</dbReference>
<keyword evidence="6 11" id="KW-0342">GTP-binding</keyword>
<dbReference type="InterPro" id="IPR013822">
    <property type="entry name" value="Signal_recog_particl_SRP54_hlx"/>
</dbReference>
<feature type="binding site" evidence="11">
    <location>
        <begin position="201"/>
        <end position="205"/>
    </location>
    <ligand>
        <name>GTP</name>
        <dbReference type="ChEBI" id="CHEBI:37565"/>
    </ligand>
</feature>
<dbReference type="GO" id="GO:0005886">
    <property type="term" value="C:plasma membrane"/>
    <property type="evidence" value="ECO:0007669"/>
    <property type="project" value="UniProtKB-SubCell"/>
</dbReference>
<evidence type="ECO:0000259" key="12">
    <source>
        <dbReference type="SMART" id="SM00382"/>
    </source>
</evidence>
<evidence type="ECO:0000256" key="5">
    <source>
        <dbReference type="ARBA" id="ARBA00022801"/>
    </source>
</evidence>
<dbReference type="GO" id="GO:0003924">
    <property type="term" value="F:GTPase activity"/>
    <property type="evidence" value="ECO:0007669"/>
    <property type="project" value="UniProtKB-UniRule"/>
</dbReference>
<feature type="binding site" evidence="11">
    <location>
        <begin position="265"/>
        <end position="268"/>
    </location>
    <ligand>
        <name>GTP</name>
        <dbReference type="ChEBI" id="CHEBI:37565"/>
    </ligand>
</feature>
<dbReference type="SMART" id="SM00963">
    <property type="entry name" value="SRP54_N"/>
    <property type="match status" value="1"/>
</dbReference>
<comment type="similarity">
    <text evidence="11">Belongs to the GTP-binding SRP family. FtsY subfamily.</text>
</comment>
<dbReference type="Gene3D" id="3.40.50.300">
    <property type="entry name" value="P-loop containing nucleotide triphosphate hydrolases"/>
    <property type="match status" value="1"/>
</dbReference>
<dbReference type="HAMAP" id="MF_00920">
    <property type="entry name" value="FtsY"/>
    <property type="match status" value="1"/>
</dbReference>
<feature type="binding site" evidence="11">
    <location>
        <begin position="119"/>
        <end position="126"/>
    </location>
    <ligand>
        <name>GTP</name>
        <dbReference type="ChEBI" id="CHEBI:37565"/>
    </ligand>
</feature>
<dbReference type="InterPro" id="IPR003593">
    <property type="entry name" value="AAA+_ATPase"/>
</dbReference>
<dbReference type="Pfam" id="PF02881">
    <property type="entry name" value="SRP54_N"/>
    <property type="match status" value="1"/>
</dbReference>
<dbReference type="SUPFAM" id="SSF47364">
    <property type="entry name" value="Domain of the SRP/SRP receptor G-proteins"/>
    <property type="match status" value="1"/>
</dbReference>
<evidence type="ECO:0000259" key="13">
    <source>
        <dbReference type="SMART" id="SM00962"/>
    </source>
</evidence>
<evidence type="ECO:0000256" key="2">
    <source>
        <dbReference type="ARBA" id="ARBA00022475"/>
    </source>
</evidence>
<gene>
    <name evidence="11 15" type="primary">ftsY</name>
    <name evidence="15" type="ORF">NUH88_11385</name>
</gene>
<dbReference type="Gene3D" id="1.20.120.140">
    <property type="entry name" value="Signal recognition particle SRP54, nucleotide-binding domain"/>
    <property type="match status" value="1"/>
</dbReference>
<dbReference type="SMART" id="SM00382">
    <property type="entry name" value="AAA"/>
    <property type="match status" value="1"/>
</dbReference>
<comment type="function">
    <text evidence="10 11">Involved in targeting and insertion of nascent membrane proteins into the cytoplasmic membrane. Acts as a receptor for the complex formed by the signal recognition particle (SRP) and the ribosome-nascent chain (RNC). Interaction with SRP-RNC leads to the transfer of the RNC complex to the Sec translocase for insertion into the membrane, the hydrolysis of GTP by both Ffh and FtsY, and the dissociation of the SRP-FtsY complex into the individual components.</text>
</comment>
<comment type="catalytic activity">
    <reaction evidence="9 11">
        <text>GTP + H2O = GDP + phosphate + H(+)</text>
        <dbReference type="Rhea" id="RHEA:19669"/>
        <dbReference type="ChEBI" id="CHEBI:15377"/>
        <dbReference type="ChEBI" id="CHEBI:15378"/>
        <dbReference type="ChEBI" id="CHEBI:37565"/>
        <dbReference type="ChEBI" id="CHEBI:43474"/>
        <dbReference type="ChEBI" id="CHEBI:58189"/>
        <dbReference type="EC" id="3.6.5.4"/>
    </reaction>
</comment>
<comment type="subunit">
    <text evidence="11">Part of the signal recognition particle protein translocation system, which is composed of SRP and FtsY. SRP is a ribonucleoprotein composed of Ffh and a 4.5S RNA molecule.</text>
</comment>
<dbReference type="RefSeq" id="WP_257766529.1">
    <property type="nucleotide sequence ID" value="NZ_CP102480.1"/>
</dbReference>
<evidence type="ECO:0000256" key="11">
    <source>
        <dbReference type="HAMAP-Rule" id="MF_00920"/>
    </source>
</evidence>
<keyword evidence="4 11" id="KW-0547">Nucleotide-binding</keyword>
<evidence type="ECO:0000256" key="6">
    <source>
        <dbReference type="ARBA" id="ARBA00023134"/>
    </source>
</evidence>
<dbReference type="SMART" id="SM00962">
    <property type="entry name" value="SRP54"/>
    <property type="match status" value="1"/>
</dbReference>
<organism evidence="15 16">
    <name type="scientific">Nisaea acidiphila</name>
    <dbReference type="NCBI Taxonomy" id="1862145"/>
    <lineage>
        <taxon>Bacteria</taxon>
        <taxon>Pseudomonadati</taxon>
        <taxon>Pseudomonadota</taxon>
        <taxon>Alphaproteobacteria</taxon>
        <taxon>Rhodospirillales</taxon>
        <taxon>Thalassobaculaceae</taxon>
        <taxon>Nisaea</taxon>
    </lineage>
</organism>
<dbReference type="PANTHER" id="PTHR43134:SF1">
    <property type="entry name" value="SIGNAL RECOGNITION PARTICLE RECEPTOR SUBUNIT ALPHA"/>
    <property type="match status" value="1"/>
</dbReference>
<dbReference type="FunFam" id="3.40.50.300:FF:000053">
    <property type="entry name" value="Signal recognition particle receptor FtsY"/>
    <property type="match status" value="1"/>
</dbReference>
<evidence type="ECO:0000256" key="4">
    <source>
        <dbReference type="ARBA" id="ARBA00022741"/>
    </source>
</evidence>
<evidence type="ECO:0000256" key="3">
    <source>
        <dbReference type="ARBA" id="ARBA00022490"/>
    </source>
</evidence>
<evidence type="ECO:0000256" key="10">
    <source>
        <dbReference type="ARBA" id="ARBA00053570"/>
    </source>
</evidence>
<evidence type="ECO:0000256" key="9">
    <source>
        <dbReference type="ARBA" id="ARBA00048027"/>
    </source>
</evidence>
<feature type="domain" description="Signal recognition particle SRP54 helical bundle" evidence="14">
    <location>
        <begin position="18"/>
        <end position="97"/>
    </location>
</feature>
<evidence type="ECO:0000256" key="7">
    <source>
        <dbReference type="ARBA" id="ARBA00023136"/>
    </source>
</evidence>
<dbReference type="Proteomes" id="UP001060336">
    <property type="component" value="Chromosome"/>
</dbReference>
<sequence length="315" mass="33658">MSEEQAETEERRGWFRRLKDGLAKSSGKLVGGISGVFTKKRLDGESLEELEEVLITADLGVETSAKLIANLAKEKFGKDVTDEEVRTAFAEDIAEILGPVAKPLEVATGRKPHIVLMVGVNGSGKTTTIGKLAKQFRDRGLSVMMAAGDTFRAAAIEQLQVWGERTGTRVIAKPQGSDAAALAFDAIDEAKAAGTDVLLIDTAGRLQNRAELMEELAKVIRVIRKQDETAPHDCVLVLDGTVGQNAHSQVKAFKEMVEVSGLVVTKLDGSTRGGVVVALADQVGLPVHAVGVGESAEDLQPFEADRFARDLMGLE</sequence>
<dbReference type="NCBIfam" id="TIGR00064">
    <property type="entry name" value="ftsY"/>
    <property type="match status" value="1"/>
</dbReference>
<protein>
    <recommendedName>
        <fullName evidence="11">Signal recognition particle receptor FtsY</fullName>
        <shortName evidence="11">SRP receptor</shortName>
        <ecNumber evidence="11">3.6.5.4</ecNumber>
    </recommendedName>
</protein>
<evidence type="ECO:0000313" key="15">
    <source>
        <dbReference type="EMBL" id="UUX48021.1"/>
    </source>
</evidence>
<dbReference type="FunFam" id="1.20.120.140:FF:000002">
    <property type="entry name" value="Signal recognition particle receptor FtsY"/>
    <property type="match status" value="1"/>
</dbReference>
<dbReference type="KEGG" id="naci:NUH88_11385"/>
<name>A0A9J7ARS6_9PROT</name>
<dbReference type="Pfam" id="PF00448">
    <property type="entry name" value="SRP54"/>
    <property type="match status" value="1"/>
</dbReference>
<keyword evidence="2 11" id="KW-1003">Cell membrane</keyword>
<dbReference type="EMBL" id="CP102480">
    <property type="protein sequence ID" value="UUX48021.1"/>
    <property type="molecule type" value="Genomic_DNA"/>
</dbReference>
<feature type="domain" description="AAA+ ATPase" evidence="12">
    <location>
        <begin position="111"/>
        <end position="303"/>
    </location>
</feature>